<dbReference type="InterPro" id="IPR011335">
    <property type="entry name" value="Restrct_endonuc-II-like"/>
</dbReference>
<dbReference type="PANTHER" id="PTHR30015">
    <property type="entry name" value="MRR RESTRICTION SYSTEM PROTEIN"/>
    <property type="match status" value="1"/>
</dbReference>
<gene>
    <name evidence="3" type="ORF">C4N23_11425</name>
</gene>
<dbReference type="InterPro" id="IPR007560">
    <property type="entry name" value="Restrct_endonuc_IV_Mrr"/>
</dbReference>
<evidence type="ECO:0000313" key="4">
    <source>
        <dbReference type="Proteomes" id="UP000250429"/>
    </source>
</evidence>
<dbReference type="Pfam" id="PF04471">
    <property type="entry name" value="Mrr_cat"/>
    <property type="match status" value="1"/>
</dbReference>
<name>A0A329U8W1_9FIRM</name>
<keyword evidence="1" id="KW-0175">Coiled coil</keyword>
<feature type="domain" description="Restriction endonuclease type IV Mrr" evidence="2">
    <location>
        <begin position="4"/>
        <end position="107"/>
    </location>
</feature>
<accession>A0A329U8W1</accession>
<evidence type="ECO:0000259" key="2">
    <source>
        <dbReference type="Pfam" id="PF04471"/>
    </source>
</evidence>
<dbReference type="InterPro" id="IPR052906">
    <property type="entry name" value="Type_IV_Methyl-Rstrct_Enzyme"/>
</dbReference>
<evidence type="ECO:0000313" key="3">
    <source>
        <dbReference type="EMBL" id="RAW57358.1"/>
    </source>
</evidence>
<feature type="coiled-coil region" evidence="1">
    <location>
        <begin position="402"/>
        <end position="493"/>
    </location>
</feature>
<organism evidence="3 4">
    <name type="scientific">Faecalibacterium hattorii</name>
    <dbReference type="NCBI Taxonomy" id="2935520"/>
    <lineage>
        <taxon>Bacteria</taxon>
        <taxon>Bacillati</taxon>
        <taxon>Bacillota</taxon>
        <taxon>Clostridia</taxon>
        <taxon>Eubacteriales</taxon>
        <taxon>Oscillospiraceae</taxon>
        <taxon>Faecalibacterium</taxon>
    </lineage>
</organism>
<sequence>MDFSSMSGWDFERYCADCLLKKGFTKAEVTSGSGDHGVDIIAEQNGIRFGIQCKLYQGQIPNKAVQEAYTGASYYDCDVAVIMSNSELTKQAKDKAQKLRVKFWDIADYVPKDDKKLENPSHKVSNAEKIKTSQLFQQSDEPRNYQEYLQNQKLLEDECEEEVRKKLRSSSKKSRKSCSHGVAMMMKPVYRYHRFTKATAWLSVSMKNGCRKIVRSIQCYCDELENINKTVLKSDLLLGKLQYMSTLQKVMYGALIGSQFQFNCERMNDALKFAESQRVTDYGFNGFELQCWENSYWAEQYQIALSLIGRVFDSLERDELFQISGMASDFWYEPDTPEARAFDTLKNSVKGTFEEWKRYIGREEYFYTIWRPWEGNAEVKKKIEEHKSKMASVFDSVIEFKSMVEQERRRELEQKCKEQQEKERILKEKERRERESLFEKQQEEERLLKQQQEKELLIQSIVTVYNDGCKKINAEMSNRKKELENKAQVAISQTQQQIADLLKKKQSFTFFRKERDAKIDATIATIERYVEQVKANLASDTEECEQEAQRKIKGLKEYALHRAEQIGATEDLEKMIR</sequence>
<dbReference type="GO" id="GO:0009307">
    <property type="term" value="P:DNA restriction-modification system"/>
    <property type="evidence" value="ECO:0007669"/>
    <property type="project" value="InterPro"/>
</dbReference>
<dbReference type="GO" id="GO:0003677">
    <property type="term" value="F:DNA binding"/>
    <property type="evidence" value="ECO:0007669"/>
    <property type="project" value="InterPro"/>
</dbReference>
<dbReference type="RefSeq" id="WP_112146165.1">
    <property type="nucleotide sequence ID" value="NZ_PRLC01000017.1"/>
</dbReference>
<dbReference type="Gene3D" id="3.40.1350.10">
    <property type="match status" value="1"/>
</dbReference>
<dbReference type="SUPFAM" id="SSF52980">
    <property type="entry name" value="Restriction endonuclease-like"/>
    <property type="match status" value="1"/>
</dbReference>
<protein>
    <recommendedName>
        <fullName evidence="2">Restriction endonuclease type IV Mrr domain-containing protein</fullName>
    </recommendedName>
</protein>
<dbReference type="AlphaFoldDB" id="A0A329U8W1"/>
<dbReference type="GO" id="GO:0015666">
    <property type="term" value="F:restriction endodeoxyribonuclease activity"/>
    <property type="evidence" value="ECO:0007669"/>
    <property type="project" value="TreeGrafter"/>
</dbReference>
<reference evidence="3 4" key="1">
    <citation type="submission" date="2018-02" db="EMBL/GenBank/DDBJ databases">
        <title>Complete genome sequencing of Faecalibacterium prausnitzii strains isolated from the human gut.</title>
        <authorList>
            <person name="Fitzgerald B.C."/>
            <person name="Shkoporov A.N."/>
            <person name="Ross P.R."/>
            <person name="Hill C."/>
        </authorList>
    </citation>
    <scope>NUCLEOTIDE SEQUENCE [LARGE SCALE GENOMIC DNA]</scope>
    <source>
        <strain evidence="3 4">APC922/41-1</strain>
    </source>
</reference>
<comment type="caution">
    <text evidence="3">The sequence shown here is derived from an EMBL/GenBank/DDBJ whole genome shotgun (WGS) entry which is preliminary data.</text>
</comment>
<dbReference type="CDD" id="cd22249">
    <property type="entry name" value="UDM1_RNF168_RNF169-like"/>
    <property type="match status" value="1"/>
</dbReference>
<dbReference type="Proteomes" id="UP000250429">
    <property type="component" value="Unassembled WGS sequence"/>
</dbReference>
<keyword evidence="4" id="KW-1185">Reference proteome</keyword>
<dbReference type="PANTHER" id="PTHR30015:SF6">
    <property type="entry name" value="SLL1429 PROTEIN"/>
    <property type="match status" value="1"/>
</dbReference>
<evidence type="ECO:0000256" key="1">
    <source>
        <dbReference type="SAM" id="Coils"/>
    </source>
</evidence>
<dbReference type="EMBL" id="PRLC01000017">
    <property type="protein sequence ID" value="RAW57358.1"/>
    <property type="molecule type" value="Genomic_DNA"/>
</dbReference>
<dbReference type="InterPro" id="IPR011856">
    <property type="entry name" value="tRNA_endonuc-like_dom_sf"/>
</dbReference>
<proteinExistence type="predicted"/>